<organism evidence="3 4">
    <name type="scientific">Maribellus comscasis</name>
    <dbReference type="NCBI Taxonomy" id="2681766"/>
    <lineage>
        <taxon>Bacteria</taxon>
        <taxon>Pseudomonadati</taxon>
        <taxon>Bacteroidota</taxon>
        <taxon>Bacteroidia</taxon>
        <taxon>Marinilabiliales</taxon>
        <taxon>Prolixibacteraceae</taxon>
        <taxon>Maribellus</taxon>
    </lineage>
</organism>
<keyword evidence="1" id="KW-0812">Transmembrane</keyword>
<evidence type="ECO:0000256" key="1">
    <source>
        <dbReference type="SAM" id="Phobius"/>
    </source>
</evidence>
<dbReference type="RefSeq" id="WP_158869696.1">
    <property type="nucleotide sequence ID" value="NZ_CP046401.1"/>
</dbReference>
<dbReference type="EMBL" id="CP046401">
    <property type="protein sequence ID" value="QGY46565.1"/>
    <property type="molecule type" value="Genomic_DNA"/>
</dbReference>
<name>A0A6I6JTZ4_9BACT</name>
<feature type="transmembrane region" description="Helical" evidence="1">
    <location>
        <begin position="12"/>
        <end position="34"/>
    </location>
</feature>
<keyword evidence="4" id="KW-1185">Reference proteome</keyword>
<evidence type="ECO:0000313" key="4">
    <source>
        <dbReference type="Proteomes" id="UP000428260"/>
    </source>
</evidence>
<dbReference type="Pfam" id="PF09834">
    <property type="entry name" value="DUF2061"/>
    <property type="match status" value="1"/>
</dbReference>
<gene>
    <name evidence="3" type="ORF">GM418_23765</name>
</gene>
<proteinExistence type="predicted"/>
<evidence type="ECO:0000313" key="3">
    <source>
        <dbReference type="EMBL" id="QGY46565.1"/>
    </source>
</evidence>
<dbReference type="KEGG" id="mcos:GM418_23765"/>
<accession>A0A6I6JTZ4</accession>
<evidence type="ECO:0000259" key="2">
    <source>
        <dbReference type="Pfam" id="PF09834"/>
    </source>
</evidence>
<dbReference type="Proteomes" id="UP000428260">
    <property type="component" value="Chromosome"/>
</dbReference>
<sequence length="36" mass="4067">MSVKPRRHLAQAIIWRIIASLTTFIIGWVVTGGINF</sequence>
<dbReference type="InterPro" id="IPR018638">
    <property type="entry name" value="DUF2061_membrane"/>
</dbReference>
<protein>
    <submittedName>
        <fullName evidence="3">DUF2061 domain-containing protein</fullName>
    </submittedName>
</protein>
<reference evidence="3 4" key="1">
    <citation type="submission" date="2019-11" db="EMBL/GenBank/DDBJ databases">
        <authorList>
            <person name="Zheng R.K."/>
            <person name="Sun C.M."/>
        </authorList>
    </citation>
    <scope>NUCLEOTIDE SEQUENCE [LARGE SCALE GENOMIC DNA]</scope>
    <source>
        <strain evidence="3 4">WC007</strain>
    </source>
</reference>
<dbReference type="AlphaFoldDB" id="A0A6I6JTZ4"/>
<feature type="domain" description="DUF2061" evidence="2">
    <location>
        <begin position="12"/>
        <end position="33"/>
    </location>
</feature>
<keyword evidence="1" id="KW-1133">Transmembrane helix</keyword>
<keyword evidence="1" id="KW-0472">Membrane</keyword>